<dbReference type="GO" id="GO:0006508">
    <property type="term" value="P:proteolysis"/>
    <property type="evidence" value="ECO:0007669"/>
    <property type="project" value="UniProtKB-KW"/>
</dbReference>
<dbReference type="SUPFAM" id="SSF52743">
    <property type="entry name" value="Subtilisin-like"/>
    <property type="match status" value="1"/>
</dbReference>
<evidence type="ECO:0000256" key="2">
    <source>
        <dbReference type="ARBA" id="ARBA00022670"/>
    </source>
</evidence>
<dbReference type="Gene3D" id="2.60.120.380">
    <property type="match status" value="1"/>
</dbReference>
<keyword evidence="2 6" id="KW-0645">Protease</keyword>
<keyword evidence="5 6" id="KW-0720">Serine protease</keyword>
<dbReference type="EMBL" id="CP011859">
    <property type="protein sequence ID" value="AQY21671.1"/>
    <property type="molecule type" value="Genomic_DNA"/>
</dbReference>
<dbReference type="PROSITE" id="PS51892">
    <property type="entry name" value="SUBTILASE"/>
    <property type="match status" value="1"/>
</dbReference>
<dbReference type="InterPro" id="IPR023828">
    <property type="entry name" value="Peptidase_S8_Ser-AS"/>
</dbReference>
<dbReference type="NCBIfam" id="TIGR04183">
    <property type="entry name" value="Por_Secre_tail"/>
    <property type="match status" value="1"/>
</dbReference>
<evidence type="ECO:0000256" key="3">
    <source>
        <dbReference type="ARBA" id="ARBA00022729"/>
    </source>
</evidence>
<feature type="active site" description="Charge relay system" evidence="6">
    <location>
        <position position="163"/>
    </location>
</feature>
<evidence type="ECO:0000313" key="10">
    <source>
        <dbReference type="Proteomes" id="UP000189883"/>
    </source>
</evidence>
<evidence type="ECO:0000256" key="5">
    <source>
        <dbReference type="ARBA" id="ARBA00022825"/>
    </source>
</evidence>
<dbReference type="AlphaFoldDB" id="A0A1S7DRI9"/>
<dbReference type="InterPro" id="IPR036852">
    <property type="entry name" value="Peptidase_S8/S53_dom_sf"/>
</dbReference>
<evidence type="ECO:0000259" key="8">
    <source>
        <dbReference type="Pfam" id="PF18962"/>
    </source>
</evidence>
<dbReference type="PANTHER" id="PTHR43399:SF4">
    <property type="entry name" value="CELL WALL-ASSOCIATED PROTEASE"/>
    <property type="match status" value="1"/>
</dbReference>
<feature type="domain" description="Peptidase S8/S53" evidence="7">
    <location>
        <begin position="122"/>
        <end position="469"/>
    </location>
</feature>
<dbReference type="InterPro" id="IPR000209">
    <property type="entry name" value="Peptidase_S8/S53_dom"/>
</dbReference>
<feature type="domain" description="Secretion system C-terminal sorting" evidence="8">
    <location>
        <begin position="660"/>
        <end position="713"/>
    </location>
</feature>
<dbReference type="GO" id="GO:0004252">
    <property type="term" value="F:serine-type endopeptidase activity"/>
    <property type="evidence" value="ECO:0007669"/>
    <property type="project" value="UniProtKB-UniRule"/>
</dbReference>
<comment type="similarity">
    <text evidence="1 6">Belongs to the peptidase S8 family.</text>
</comment>
<evidence type="ECO:0000256" key="6">
    <source>
        <dbReference type="PROSITE-ProRule" id="PRU01240"/>
    </source>
</evidence>
<evidence type="ECO:0000256" key="1">
    <source>
        <dbReference type="ARBA" id="ARBA00011073"/>
    </source>
</evidence>
<dbReference type="InterPro" id="IPR051048">
    <property type="entry name" value="Peptidase_S8/S53_subtilisin"/>
</dbReference>
<dbReference type="Proteomes" id="UP000189883">
    <property type="component" value="Chromosome"/>
</dbReference>
<dbReference type="PANTHER" id="PTHR43399">
    <property type="entry name" value="SUBTILISIN-RELATED"/>
    <property type="match status" value="1"/>
</dbReference>
<organism evidence="9 10">
    <name type="scientific">Riemerella anatipestifer</name>
    <name type="common">Moraxella anatipestifer</name>
    <dbReference type="NCBI Taxonomy" id="34085"/>
    <lineage>
        <taxon>Bacteria</taxon>
        <taxon>Pseudomonadati</taxon>
        <taxon>Bacteroidota</taxon>
        <taxon>Flavobacteriia</taxon>
        <taxon>Flavobacteriales</taxon>
        <taxon>Weeksellaceae</taxon>
        <taxon>Riemerella</taxon>
    </lineage>
</organism>
<dbReference type="Gene3D" id="3.40.50.200">
    <property type="entry name" value="Peptidase S8/S53 domain"/>
    <property type="match status" value="1"/>
</dbReference>
<evidence type="ECO:0000259" key="7">
    <source>
        <dbReference type="Pfam" id="PF00082"/>
    </source>
</evidence>
<dbReference type="Pfam" id="PF18962">
    <property type="entry name" value="Por_Secre_tail"/>
    <property type="match status" value="1"/>
</dbReference>
<name>A0A1S7DRI9_RIEAN</name>
<keyword evidence="3" id="KW-0732">Signal</keyword>
<reference evidence="9 10" key="1">
    <citation type="submission" date="2015-06" db="EMBL/GenBank/DDBJ databases">
        <title>R. anatipestifer strain HXb2 is the most virulent strain so far, and the genome sequence would help us uncover the pathogenesis.</title>
        <authorList>
            <person name="Hu Q."/>
            <person name="Qi J."/>
            <person name="Bo H."/>
            <person name="Liu G."/>
            <person name="Tao M."/>
            <person name="Ding Y."/>
            <person name="Xue Y."/>
        </authorList>
    </citation>
    <scope>NUCLEOTIDE SEQUENCE [LARGE SCALE GENOMIC DNA]</scope>
    <source>
        <strain evidence="9 10">HXb2</strain>
    </source>
</reference>
<dbReference type="PROSITE" id="PS00138">
    <property type="entry name" value="SUBTILASE_SER"/>
    <property type="match status" value="1"/>
</dbReference>
<evidence type="ECO:0000313" key="9">
    <source>
        <dbReference type="EMBL" id="AQY21671.1"/>
    </source>
</evidence>
<feature type="active site" description="Charge relay system" evidence="6">
    <location>
        <position position="415"/>
    </location>
</feature>
<accession>A0A1S7DRI9</accession>
<keyword evidence="4 6" id="KW-0378">Hydrolase</keyword>
<dbReference type="Pfam" id="PF00082">
    <property type="entry name" value="Peptidase_S8"/>
    <property type="match status" value="1"/>
</dbReference>
<evidence type="ECO:0000256" key="4">
    <source>
        <dbReference type="ARBA" id="ARBA00022801"/>
    </source>
</evidence>
<proteinExistence type="inferred from homology"/>
<protein>
    <submittedName>
        <fullName evidence="9">C5a peptidase</fullName>
    </submittedName>
</protein>
<feature type="active site" description="Charge relay system" evidence="6">
    <location>
        <position position="131"/>
    </location>
</feature>
<sequence length="715" mass="78009">MKNLSMKKIIFLTCIGLGGVVLAQENSFSLKKKLEEDKNRLLSQFDFYKNNLLTNKVLAGKSSLEGIKKAERALLDKRKKVDFFFNGKPYFLSTEDLDQIENSNVDFIQNGKMLGLTKSYNGENVKVSVFDGGKVYEKHTDFGGAVSTRVVNKEKVSSSYSAHATAVTSMLGGIGHIIGDGTISGNTKGIMPKATFDAYSFMNSTLEGENADKTVYQKILFSKAHLSNHSYGINPAWSYEEAGDMGEGFYWGGAYDTTNKVSYDLNGAYISNDQKYDDIVYENPSMILVKSAGNSFGDGPAGTSLNSYYEDKDGNYVKFTQADNLPSNNCSEGYDCIGPGSLAKNIIVVGATEKITSNNKRYRQSTDVIKADYSSAGPRDDGAIKPDIAGVGSDIFSASSSDTGSNSWAYGSGTSYSAPQVTGIIGLWIQIYKDLFSDASLDAASAKTLLIHSAEEAGNVGPDVWFGWGFANAQKGAELLVKKSNNEIIFETKQLKNGNKEVLALNTDGKQPLKVTISWVDPSYKKLPKNYEEAHNNRASKLVNDLDLRIINEKTGEVHYPWKLNINSPMAAATKGDNTVDNVEQVLIDVPISGTYRVEVSHKGKLLNNLGAEAQTQDYSIIVSGYTELESASQPVDKLSGEVRLQDAVVTSNIIFVNPQLITSPVYMYDMSGRLLQTINSNFSQSVDVSGLTPGVYIINMMTTNGKVTKKFIKK</sequence>
<gene>
    <name evidence="9" type="primary">scpA</name>
    <name evidence="9" type="ORF">AB406_0713</name>
</gene>
<dbReference type="InterPro" id="IPR026444">
    <property type="entry name" value="Secre_tail"/>
</dbReference>